<accession>A0A1G2B1V4</accession>
<dbReference type="Proteomes" id="UP000179164">
    <property type="component" value="Unassembled WGS sequence"/>
</dbReference>
<proteinExistence type="predicted"/>
<protein>
    <submittedName>
        <fullName evidence="1">Uncharacterized protein</fullName>
    </submittedName>
</protein>
<evidence type="ECO:0000313" key="2">
    <source>
        <dbReference type="Proteomes" id="UP000179164"/>
    </source>
</evidence>
<sequence>MKIRWHEITSIEMGVEPNCLTIFSNCSVWQFRLADFISGALVVSEITESGENERLTTDGSVTELHLLPGRHAAIGLWHEAHLALAA</sequence>
<comment type="caution">
    <text evidence="1">The sequence shown here is derived from an EMBL/GenBank/DDBJ whole genome shotgun (WGS) entry which is preliminary data.</text>
</comment>
<gene>
    <name evidence="1" type="ORF">A2898_02585</name>
</gene>
<dbReference type="AlphaFoldDB" id="A0A1G2B1V4"/>
<reference evidence="1 2" key="1">
    <citation type="journal article" date="2016" name="Nat. Commun.">
        <title>Thousands of microbial genomes shed light on interconnected biogeochemical processes in an aquifer system.</title>
        <authorList>
            <person name="Anantharaman K."/>
            <person name="Brown C.T."/>
            <person name="Hug L.A."/>
            <person name="Sharon I."/>
            <person name="Castelle C.J."/>
            <person name="Probst A.J."/>
            <person name="Thomas B.C."/>
            <person name="Singh A."/>
            <person name="Wilkins M.J."/>
            <person name="Karaoz U."/>
            <person name="Brodie E.L."/>
            <person name="Williams K.H."/>
            <person name="Hubbard S.S."/>
            <person name="Banfield J.F."/>
        </authorList>
    </citation>
    <scope>NUCLEOTIDE SEQUENCE [LARGE SCALE GENOMIC DNA]</scope>
</reference>
<organism evidence="1 2">
    <name type="scientific">Candidatus Kerfeldbacteria bacterium RIFCSPLOWO2_01_FULL_48_11</name>
    <dbReference type="NCBI Taxonomy" id="1798543"/>
    <lineage>
        <taxon>Bacteria</taxon>
        <taxon>Candidatus Kerfeldiibacteriota</taxon>
    </lineage>
</organism>
<dbReference type="EMBL" id="MHKE01000015">
    <property type="protein sequence ID" value="OGY83138.1"/>
    <property type="molecule type" value="Genomic_DNA"/>
</dbReference>
<name>A0A1G2B1V4_9BACT</name>
<dbReference type="STRING" id="1798543.A2898_02585"/>
<evidence type="ECO:0000313" key="1">
    <source>
        <dbReference type="EMBL" id="OGY83138.1"/>
    </source>
</evidence>